<proteinExistence type="predicted"/>
<evidence type="ECO:0000313" key="1">
    <source>
        <dbReference type="EMBL" id="RLN22899.1"/>
    </source>
</evidence>
<gene>
    <name evidence="1" type="ORF">C2845_PM07G09590</name>
</gene>
<protein>
    <submittedName>
        <fullName evidence="1">Uncharacterized protein</fullName>
    </submittedName>
</protein>
<accession>A0A3L6SJV3</accession>
<comment type="caution">
    <text evidence="1">The sequence shown here is derived from an EMBL/GenBank/DDBJ whole genome shotgun (WGS) entry which is preliminary data.</text>
</comment>
<evidence type="ECO:0000313" key="2">
    <source>
        <dbReference type="Proteomes" id="UP000275267"/>
    </source>
</evidence>
<dbReference type="AlphaFoldDB" id="A0A3L6SJV3"/>
<dbReference type="Proteomes" id="UP000275267">
    <property type="component" value="Unassembled WGS sequence"/>
</dbReference>
<organism evidence="1 2">
    <name type="scientific">Panicum miliaceum</name>
    <name type="common">Proso millet</name>
    <name type="synonym">Broomcorn millet</name>
    <dbReference type="NCBI Taxonomy" id="4540"/>
    <lineage>
        <taxon>Eukaryota</taxon>
        <taxon>Viridiplantae</taxon>
        <taxon>Streptophyta</taxon>
        <taxon>Embryophyta</taxon>
        <taxon>Tracheophyta</taxon>
        <taxon>Spermatophyta</taxon>
        <taxon>Magnoliopsida</taxon>
        <taxon>Liliopsida</taxon>
        <taxon>Poales</taxon>
        <taxon>Poaceae</taxon>
        <taxon>PACMAD clade</taxon>
        <taxon>Panicoideae</taxon>
        <taxon>Panicodae</taxon>
        <taxon>Paniceae</taxon>
        <taxon>Panicinae</taxon>
        <taxon>Panicum</taxon>
        <taxon>Panicum sect. Panicum</taxon>
    </lineage>
</organism>
<name>A0A3L6SJV3_PANMI</name>
<dbReference type="EMBL" id="PQIB02000004">
    <property type="protein sequence ID" value="RLN22899.1"/>
    <property type="molecule type" value="Genomic_DNA"/>
</dbReference>
<sequence length="172" mass="19556">MTKLHDILQQLNQDIGVLIQDAEGIRRTLNILKGQLPTDIESINIPTTFIEGLRCEVLNAQQCLADRALQAQLLQLKEINRSKANDIRAKVELLENSRQTIVKEIDRRRAQKEKLLKELDIVNTALTAEESKLENLPATIEEMKVDMKTPVHEVVRLHKLIKPIPGTADEDQ</sequence>
<keyword evidence="2" id="KW-1185">Reference proteome</keyword>
<dbReference type="OrthoDB" id="10614777at2759"/>
<reference evidence="2" key="1">
    <citation type="journal article" date="2019" name="Nat. Commun.">
        <title>The genome of broomcorn millet.</title>
        <authorList>
            <person name="Zou C."/>
            <person name="Miki D."/>
            <person name="Li D."/>
            <person name="Tang Q."/>
            <person name="Xiao L."/>
            <person name="Rajput S."/>
            <person name="Deng P."/>
            <person name="Jia W."/>
            <person name="Huang R."/>
            <person name="Zhang M."/>
            <person name="Sun Y."/>
            <person name="Hu J."/>
            <person name="Fu X."/>
            <person name="Schnable P.S."/>
            <person name="Li F."/>
            <person name="Zhang H."/>
            <person name="Feng B."/>
            <person name="Zhu X."/>
            <person name="Liu R."/>
            <person name="Schnable J.C."/>
            <person name="Zhu J.-K."/>
            <person name="Zhang H."/>
        </authorList>
    </citation>
    <scope>NUCLEOTIDE SEQUENCE [LARGE SCALE GENOMIC DNA]</scope>
</reference>